<dbReference type="Gene3D" id="3.30.460.40">
    <property type="match status" value="1"/>
</dbReference>
<dbReference type="SUPFAM" id="SSF81301">
    <property type="entry name" value="Nucleotidyltransferase"/>
    <property type="match status" value="1"/>
</dbReference>
<dbReference type="Proteomes" id="UP000249061">
    <property type="component" value="Unassembled WGS sequence"/>
</dbReference>
<evidence type="ECO:0000256" key="1">
    <source>
        <dbReference type="SAM" id="MobiDB-lite"/>
    </source>
</evidence>
<dbReference type="AlphaFoldDB" id="A0A2W5ST17"/>
<evidence type="ECO:0000313" key="3">
    <source>
        <dbReference type="Proteomes" id="UP000249061"/>
    </source>
</evidence>
<dbReference type="EMBL" id="QFQP01000041">
    <property type="protein sequence ID" value="PZR05940.1"/>
    <property type="molecule type" value="Genomic_DNA"/>
</dbReference>
<feature type="compositionally biased region" description="Polar residues" evidence="1">
    <location>
        <begin position="79"/>
        <end position="89"/>
    </location>
</feature>
<sequence length="95" mass="9993">MGSTLALLRRLLTEKVEFVVVGGIAAIAHGSDAATEDVDVCVCFDLPTVEGIFRALAGTNPKSRMSPARHPLGDEPSQFVGNRNATRASSLFPAP</sequence>
<comment type="caution">
    <text evidence="2">The sequence shown here is derived from an EMBL/GenBank/DDBJ whole genome shotgun (WGS) entry which is preliminary data.</text>
</comment>
<evidence type="ECO:0008006" key="4">
    <source>
        <dbReference type="Google" id="ProtNLM"/>
    </source>
</evidence>
<accession>A0A2W5ST17</accession>
<evidence type="ECO:0000313" key="2">
    <source>
        <dbReference type="EMBL" id="PZR05940.1"/>
    </source>
</evidence>
<proteinExistence type="predicted"/>
<gene>
    <name evidence="2" type="ORF">DI536_31255</name>
</gene>
<organism evidence="2 3">
    <name type="scientific">Archangium gephyra</name>
    <dbReference type="NCBI Taxonomy" id="48"/>
    <lineage>
        <taxon>Bacteria</taxon>
        <taxon>Pseudomonadati</taxon>
        <taxon>Myxococcota</taxon>
        <taxon>Myxococcia</taxon>
        <taxon>Myxococcales</taxon>
        <taxon>Cystobacterineae</taxon>
        <taxon>Archangiaceae</taxon>
        <taxon>Archangium</taxon>
    </lineage>
</organism>
<name>A0A2W5ST17_9BACT</name>
<protein>
    <recommendedName>
        <fullName evidence="4">Polymerase nucleotidyl transferase domain-containing protein</fullName>
    </recommendedName>
</protein>
<reference evidence="2 3" key="1">
    <citation type="submission" date="2017-08" db="EMBL/GenBank/DDBJ databases">
        <title>Infants hospitalized years apart are colonized by the same room-sourced microbial strains.</title>
        <authorList>
            <person name="Brooks B."/>
            <person name="Olm M.R."/>
            <person name="Firek B.A."/>
            <person name="Baker R."/>
            <person name="Thomas B.C."/>
            <person name="Morowitz M.J."/>
            <person name="Banfield J.F."/>
        </authorList>
    </citation>
    <scope>NUCLEOTIDE SEQUENCE [LARGE SCALE GENOMIC DNA]</scope>
    <source>
        <strain evidence="2">S2_003_000_R2_14</strain>
    </source>
</reference>
<feature type="region of interest" description="Disordered" evidence="1">
    <location>
        <begin position="60"/>
        <end position="95"/>
    </location>
</feature>
<dbReference type="InterPro" id="IPR043519">
    <property type="entry name" value="NT_sf"/>
</dbReference>